<dbReference type="Pfam" id="PF20151">
    <property type="entry name" value="DUF6533"/>
    <property type="match status" value="1"/>
</dbReference>
<dbReference type="OrthoDB" id="3350812at2759"/>
<evidence type="ECO:0000313" key="3">
    <source>
        <dbReference type="EMBL" id="EMD33696.1"/>
    </source>
</evidence>
<dbReference type="Proteomes" id="UP000016930">
    <property type="component" value="Unassembled WGS sequence"/>
</dbReference>
<name>M2R434_CERS8</name>
<feature type="transmembrane region" description="Helical" evidence="1">
    <location>
        <begin position="154"/>
        <end position="178"/>
    </location>
</feature>
<dbReference type="InterPro" id="IPR045340">
    <property type="entry name" value="DUF6533"/>
</dbReference>
<evidence type="ECO:0000259" key="2">
    <source>
        <dbReference type="Pfam" id="PF20151"/>
    </source>
</evidence>
<accession>M2R434</accession>
<protein>
    <recommendedName>
        <fullName evidence="2">DUF6533 domain-containing protein</fullName>
    </recommendedName>
</protein>
<proteinExistence type="predicted"/>
<feature type="domain" description="DUF6533" evidence="2">
    <location>
        <begin position="21"/>
        <end position="45"/>
    </location>
</feature>
<keyword evidence="1" id="KW-1133">Transmembrane helix</keyword>
<dbReference type="AlphaFoldDB" id="M2R434"/>
<gene>
    <name evidence="3" type="ORF">CERSUDRAFT_67843</name>
</gene>
<sequence>MSVLNNPEFPSFLQQLYFVKITLVWPSRWNYTKVLYILNRYSPFVDTALALQCLQEAIPKRFILLVRTYALWNCNKYILVMLSAIFANAVDADAAIMRYEGCVPINAQGLWFNFLLNMIIEFVVIALTLLRRFVSAFSTRTHSPMLKVLYRDGILFYLAMLAMSIMNICLILTAPPAISPMMQIPLRVVYSTLCSRALLNLRKAAHKLDTFTGPHSTVHFTTRSRIGFEDVDLQWTQDSGSSERAGYSTPLA</sequence>
<keyword evidence="4" id="KW-1185">Reference proteome</keyword>
<keyword evidence="1" id="KW-0472">Membrane</keyword>
<organism evidence="3 4">
    <name type="scientific">Ceriporiopsis subvermispora (strain B)</name>
    <name type="common">White-rot fungus</name>
    <name type="synonym">Gelatoporia subvermispora</name>
    <dbReference type="NCBI Taxonomy" id="914234"/>
    <lineage>
        <taxon>Eukaryota</taxon>
        <taxon>Fungi</taxon>
        <taxon>Dikarya</taxon>
        <taxon>Basidiomycota</taxon>
        <taxon>Agaricomycotina</taxon>
        <taxon>Agaricomycetes</taxon>
        <taxon>Polyporales</taxon>
        <taxon>Gelatoporiaceae</taxon>
        <taxon>Gelatoporia</taxon>
    </lineage>
</organism>
<feature type="transmembrane region" description="Helical" evidence="1">
    <location>
        <begin position="110"/>
        <end position="134"/>
    </location>
</feature>
<evidence type="ECO:0000313" key="4">
    <source>
        <dbReference type="Proteomes" id="UP000016930"/>
    </source>
</evidence>
<dbReference type="EMBL" id="KB445805">
    <property type="protein sequence ID" value="EMD33696.1"/>
    <property type="molecule type" value="Genomic_DNA"/>
</dbReference>
<keyword evidence="1" id="KW-0812">Transmembrane</keyword>
<evidence type="ECO:0000256" key="1">
    <source>
        <dbReference type="SAM" id="Phobius"/>
    </source>
</evidence>
<dbReference type="HOGENOM" id="CLU_035509_11_3_1"/>
<reference evidence="3 4" key="1">
    <citation type="journal article" date="2012" name="Proc. Natl. Acad. Sci. U.S.A.">
        <title>Comparative genomics of Ceriporiopsis subvermispora and Phanerochaete chrysosporium provide insight into selective ligninolysis.</title>
        <authorList>
            <person name="Fernandez-Fueyo E."/>
            <person name="Ruiz-Duenas F.J."/>
            <person name="Ferreira P."/>
            <person name="Floudas D."/>
            <person name="Hibbett D.S."/>
            <person name="Canessa P."/>
            <person name="Larrondo L.F."/>
            <person name="James T.Y."/>
            <person name="Seelenfreund D."/>
            <person name="Lobos S."/>
            <person name="Polanco R."/>
            <person name="Tello M."/>
            <person name="Honda Y."/>
            <person name="Watanabe T."/>
            <person name="Watanabe T."/>
            <person name="Ryu J.S."/>
            <person name="Kubicek C.P."/>
            <person name="Schmoll M."/>
            <person name="Gaskell J."/>
            <person name="Hammel K.E."/>
            <person name="St John F.J."/>
            <person name="Vanden Wymelenberg A."/>
            <person name="Sabat G."/>
            <person name="Splinter BonDurant S."/>
            <person name="Syed K."/>
            <person name="Yadav J.S."/>
            <person name="Doddapaneni H."/>
            <person name="Subramanian V."/>
            <person name="Lavin J.L."/>
            <person name="Oguiza J.A."/>
            <person name="Perez G."/>
            <person name="Pisabarro A.G."/>
            <person name="Ramirez L."/>
            <person name="Santoyo F."/>
            <person name="Master E."/>
            <person name="Coutinho P.M."/>
            <person name="Henrissat B."/>
            <person name="Lombard V."/>
            <person name="Magnuson J.K."/>
            <person name="Kuees U."/>
            <person name="Hori C."/>
            <person name="Igarashi K."/>
            <person name="Samejima M."/>
            <person name="Held B.W."/>
            <person name="Barry K.W."/>
            <person name="LaButti K.M."/>
            <person name="Lapidus A."/>
            <person name="Lindquist E.A."/>
            <person name="Lucas S.M."/>
            <person name="Riley R."/>
            <person name="Salamov A.A."/>
            <person name="Hoffmeister D."/>
            <person name="Schwenk D."/>
            <person name="Hadar Y."/>
            <person name="Yarden O."/>
            <person name="de Vries R.P."/>
            <person name="Wiebenga A."/>
            <person name="Stenlid J."/>
            <person name="Eastwood D."/>
            <person name="Grigoriev I.V."/>
            <person name="Berka R.M."/>
            <person name="Blanchette R.A."/>
            <person name="Kersten P."/>
            <person name="Martinez A.T."/>
            <person name="Vicuna R."/>
            <person name="Cullen D."/>
        </authorList>
    </citation>
    <scope>NUCLEOTIDE SEQUENCE [LARGE SCALE GENOMIC DNA]</scope>
    <source>
        <strain evidence="3 4">B</strain>
    </source>
</reference>
<feature type="transmembrane region" description="Helical" evidence="1">
    <location>
        <begin position="69"/>
        <end position="90"/>
    </location>
</feature>